<dbReference type="InterPro" id="IPR003156">
    <property type="entry name" value="DHHA1_dom"/>
</dbReference>
<keyword evidence="4" id="KW-1185">Reference proteome</keyword>
<dbReference type="Proteomes" id="UP000466848">
    <property type="component" value="Chromosome"/>
</dbReference>
<dbReference type="RefSeq" id="WP_163065947.1">
    <property type="nucleotide sequence ID" value="NZ_CP048649.1"/>
</dbReference>
<dbReference type="AlphaFoldDB" id="A0A858BY96"/>
<dbReference type="GO" id="GO:0003676">
    <property type="term" value="F:nucleic acid binding"/>
    <property type="evidence" value="ECO:0007669"/>
    <property type="project" value="InterPro"/>
</dbReference>
<sequence>MKKMNKANNTLKEIAEILVASKSVLLFPHTHMDGDALGSSAALCAALRKLGKQAYILIEDEIAAFLKFLDKDFCTSDLEIISQPDVCLCMDCGDVSRFQKREEKFLSGKQKGCLDHHTTTVPFADFNYIDSTAAATGEIVYDLLQELPVELDKEIGSALFAAITTDTGNFQYSNTTGKTHQIAADLWDRGVDYNEVSVELYQNNRLEKLLLQTRILQGLHVFAGGQAAICGFTEEMLRETGGLRDEAEGVVEIMRNIAGVELAIFVKEVSSQECKVSMRSKKYVDVAAIGQKLGGGGHVRAAGCTVKEGYEKTIQVMMGLAEEQLKGQI</sequence>
<feature type="domain" description="DHHA1" evidence="2">
    <location>
        <begin position="244"/>
        <end position="316"/>
    </location>
</feature>
<dbReference type="Gene3D" id="3.90.1640.10">
    <property type="entry name" value="inorganic pyrophosphatase (n-terminal core)"/>
    <property type="match status" value="1"/>
</dbReference>
<dbReference type="Gene3D" id="3.10.310.30">
    <property type="match status" value="1"/>
</dbReference>
<dbReference type="KEGG" id="abut:Ami103574_06765"/>
<dbReference type="PANTHER" id="PTHR47618">
    <property type="entry name" value="BIFUNCTIONAL OLIGORIBONUCLEASE AND PAP PHOSPHATASE NRNA"/>
    <property type="match status" value="1"/>
</dbReference>
<dbReference type="InterPro" id="IPR001667">
    <property type="entry name" value="DDH_dom"/>
</dbReference>
<dbReference type="SUPFAM" id="SSF64182">
    <property type="entry name" value="DHH phosphoesterases"/>
    <property type="match status" value="1"/>
</dbReference>
<evidence type="ECO:0000259" key="1">
    <source>
        <dbReference type="Pfam" id="PF01368"/>
    </source>
</evidence>
<evidence type="ECO:0000259" key="2">
    <source>
        <dbReference type="Pfam" id="PF02272"/>
    </source>
</evidence>
<name>A0A858BY96_9FIRM</name>
<evidence type="ECO:0000313" key="3">
    <source>
        <dbReference type="EMBL" id="QIB69046.1"/>
    </source>
</evidence>
<dbReference type="InterPro" id="IPR051319">
    <property type="entry name" value="Oligoribo/pAp-PDE_c-di-AMP_PDE"/>
</dbReference>
<feature type="domain" description="DDH" evidence="1">
    <location>
        <begin position="24"/>
        <end position="163"/>
    </location>
</feature>
<dbReference type="InterPro" id="IPR038763">
    <property type="entry name" value="DHH_sf"/>
</dbReference>
<dbReference type="EMBL" id="CP048649">
    <property type="protein sequence ID" value="QIB69046.1"/>
    <property type="molecule type" value="Genomic_DNA"/>
</dbReference>
<reference evidence="3 4" key="1">
    <citation type="submission" date="2020-02" db="EMBL/GenBank/DDBJ databases">
        <authorList>
            <person name="Kim Y.B."/>
            <person name="Roh S.W."/>
        </authorList>
    </citation>
    <scope>NUCLEOTIDE SEQUENCE [LARGE SCALE GENOMIC DNA]</scope>
    <source>
        <strain evidence="3 4">DSM 103574</strain>
    </source>
</reference>
<gene>
    <name evidence="3" type="ORF">Ami103574_06765</name>
</gene>
<accession>A0A858BY96</accession>
<proteinExistence type="predicted"/>
<protein>
    <submittedName>
        <fullName evidence="3">Bifunctional oligoribonuclease/PAP phosphatase NrnA</fullName>
    </submittedName>
</protein>
<dbReference type="PANTHER" id="PTHR47618:SF1">
    <property type="entry name" value="BIFUNCTIONAL OLIGORIBONUCLEASE AND PAP PHOSPHATASE NRNA"/>
    <property type="match status" value="1"/>
</dbReference>
<evidence type="ECO:0000313" key="4">
    <source>
        <dbReference type="Proteomes" id="UP000466848"/>
    </source>
</evidence>
<organism evidence="3 4">
    <name type="scientific">Aminipila butyrica</name>
    <dbReference type="NCBI Taxonomy" id="433296"/>
    <lineage>
        <taxon>Bacteria</taxon>
        <taxon>Bacillati</taxon>
        <taxon>Bacillota</taxon>
        <taxon>Clostridia</taxon>
        <taxon>Peptostreptococcales</taxon>
        <taxon>Anaerovoracaceae</taxon>
        <taxon>Aminipila</taxon>
    </lineage>
</organism>
<dbReference type="Pfam" id="PF01368">
    <property type="entry name" value="DHH"/>
    <property type="match status" value="1"/>
</dbReference>
<dbReference type="Pfam" id="PF02272">
    <property type="entry name" value="DHHA1"/>
    <property type="match status" value="1"/>
</dbReference>